<reference evidence="10 11" key="1">
    <citation type="submission" date="2024-02" db="EMBL/GenBank/DDBJ databases">
        <authorList>
            <person name="Chen Y."/>
            <person name="Shah S."/>
            <person name="Dougan E. K."/>
            <person name="Thang M."/>
            <person name="Chan C."/>
        </authorList>
    </citation>
    <scope>NUCLEOTIDE SEQUENCE [LARGE SCALE GENOMIC DNA]</scope>
</reference>
<evidence type="ECO:0000313" key="11">
    <source>
        <dbReference type="Proteomes" id="UP001642484"/>
    </source>
</evidence>
<dbReference type="InterPro" id="IPR050292">
    <property type="entry name" value="Glutamine_Synthetase"/>
</dbReference>
<dbReference type="SUPFAM" id="SSF55931">
    <property type="entry name" value="Glutamine synthetase/guanido kinase"/>
    <property type="match status" value="1"/>
</dbReference>
<dbReference type="EC" id="6.3.1.2" evidence="2"/>
<evidence type="ECO:0000256" key="6">
    <source>
        <dbReference type="ARBA" id="ARBA00022840"/>
    </source>
</evidence>
<evidence type="ECO:0000256" key="5">
    <source>
        <dbReference type="ARBA" id="ARBA00022741"/>
    </source>
</evidence>
<keyword evidence="11" id="KW-1185">Reference proteome</keyword>
<comment type="caution">
    <text evidence="10">The sequence shown here is derived from an EMBL/GenBank/DDBJ whole genome shotgun (WGS) entry which is preliminary data.</text>
</comment>
<organism evidence="10 11">
    <name type="scientific">Durusdinium trenchii</name>
    <dbReference type="NCBI Taxonomy" id="1381693"/>
    <lineage>
        <taxon>Eukaryota</taxon>
        <taxon>Sar</taxon>
        <taxon>Alveolata</taxon>
        <taxon>Dinophyceae</taxon>
        <taxon>Suessiales</taxon>
        <taxon>Symbiodiniaceae</taxon>
        <taxon>Durusdinium</taxon>
    </lineage>
</organism>
<protein>
    <recommendedName>
        <fullName evidence="2">glutamine synthetase</fullName>
        <ecNumber evidence="2">6.3.1.2</ecNumber>
    </recommendedName>
</protein>
<evidence type="ECO:0000256" key="3">
    <source>
        <dbReference type="ARBA" id="ARBA00022490"/>
    </source>
</evidence>
<comment type="similarity">
    <text evidence="7 8">Belongs to the glutamine synthetase family.</text>
</comment>
<proteinExistence type="inferred from homology"/>
<accession>A0ABP0JEU3</accession>
<dbReference type="PROSITE" id="PS51987">
    <property type="entry name" value="GS_CATALYTIC"/>
    <property type="match status" value="1"/>
</dbReference>
<sequence>MGSGASREVAPTGIKDVCLNNAITQKYMGLNQHGKVQAEYVWIDSDYWDGQSFDLCCKTLTLPDVPLHLDDIPIWTYSGDDAKDIVIVPRRTYRDPFRPGDNVIVLADTYEEPSEDQTDHGKPTKFNTRAACERAMQEAEDIGEDPWFGFEQEYYLLDPKTKWPLGWPAGKYPDKETAFYCSVGSTKVIAREVIEAHYRACLYAGVMIGGINSEVAPAQWEFQVGPASGTQGADDLWMSRYILQRLCEEYGIGVTFDPKPVPKQAGIGCHTNYSNMATRSSPGGMDAIKRQCERLRQEHAKHIANYGIGNERRLTGKDDTAAMTDFSWGIGDRAASIRIGCKVAMRDCGYYEDRRPAANMDPYLVSKLLVETTLLRKESLN</sequence>
<evidence type="ECO:0000256" key="8">
    <source>
        <dbReference type="RuleBase" id="RU000384"/>
    </source>
</evidence>
<dbReference type="Proteomes" id="UP001642484">
    <property type="component" value="Unassembled WGS sequence"/>
</dbReference>
<keyword evidence="4" id="KW-0436">Ligase</keyword>
<dbReference type="InterPro" id="IPR036651">
    <property type="entry name" value="Gln_synt_N_sf"/>
</dbReference>
<keyword evidence="3" id="KW-0963">Cytoplasm</keyword>
<comment type="subcellular location">
    <subcellularLocation>
        <location evidence="1">Cytoplasm</location>
    </subcellularLocation>
</comment>
<evidence type="ECO:0000256" key="4">
    <source>
        <dbReference type="ARBA" id="ARBA00022598"/>
    </source>
</evidence>
<dbReference type="Gene3D" id="3.30.590.10">
    <property type="entry name" value="Glutamine synthetase/guanido kinase, catalytic domain"/>
    <property type="match status" value="1"/>
</dbReference>
<evidence type="ECO:0000256" key="7">
    <source>
        <dbReference type="PROSITE-ProRule" id="PRU01331"/>
    </source>
</evidence>
<dbReference type="InterPro" id="IPR014746">
    <property type="entry name" value="Gln_synth/guanido_kin_cat_dom"/>
</dbReference>
<evidence type="ECO:0000259" key="9">
    <source>
        <dbReference type="PROSITE" id="PS51987"/>
    </source>
</evidence>
<dbReference type="PANTHER" id="PTHR20852:SF93">
    <property type="entry name" value="GLUTAMINE SYNTHETASE CYTOSOLIC ISOZYME 1-1"/>
    <property type="match status" value="1"/>
</dbReference>
<evidence type="ECO:0000256" key="2">
    <source>
        <dbReference type="ARBA" id="ARBA00012937"/>
    </source>
</evidence>
<gene>
    <name evidence="10" type="ORF">CCMP2556_LOCUS10999</name>
</gene>
<dbReference type="Pfam" id="PF00120">
    <property type="entry name" value="Gln-synt_C"/>
    <property type="match status" value="1"/>
</dbReference>
<evidence type="ECO:0000313" key="10">
    <source>
        <dbReference type="EMBL" id="CAK9012800.1"/>
    </source>
</evidence>
<dbReference type="SMART" id="SM01230">
    <property type="entry name" value="Gln-synt_C"/>
    <property type="match status" value="1"/>
</dbReference>
<dbReference type="PANTHER" id="PTHR20852">
    <property type="entry name" value="GLUTAMINE SYNTHETASE"/>
    <property type="match status" value="1"/>
</dbReference>
<dbReference type="EMBL" id="CAXAMN010005202">
    <property type="protein sequence ID" value="CAK9012800.1"/>
    <property type="molecule type" value="Genomic_DNA"/>
</dbReference>
<dbReference type="GO" id="GO:0016874">
    <property type="term" value="F:ligase activity"/>
    <property type="evidence" value="ECO:0007669"/>
    <property type="project" value="UniProtKB-KW"/>
</dbReference>
<keyword evidence="6" id="KW-0067">ATP-binding</keyword>
<dbReference type="Gene3D" id="3.10.20.70">
    <property type="entry name" value="Glutamine synthetase, N-terminal domain"/>
    <property type="match status" value="1"/>
</dbReference>
<keyword evidence="5" id="KW-0547">Nucleotide-binding</keyword>
<name>A0ABP0JEU3_9DINO</name>
<evidence type="ECO:0000256" key="1">
    <source>
        <dbReference type="ARBA" id="ARBA00004496"/>
    </source>
</evidence>
<dbReference type="InterPro" id="IPR008146">
    <property type="entry name" value="Gln_synth_cat_dom"/>
</dbReference>
<feature type="domain" description="GS catalytic" evidence="9">
    <location>
        <begin position="128"/>
        <end position="381"/>
    </location>
</feature>